<feature type="transmembrane region" description="Helical" evidence="7">
    <location>
        <begin position="255"/>
        <end position="276"/>
    </location>
</feature>
<dbReference type="Pfam" id="PF07690">
    <property type="entry name" value="MFS_1"/>
    <property type="match status" value="1"/>
</dbReference>
<dbReference type="PROSITE" id="PS50850">
    <property type="entry name" value="MFS"/>
    <property type="match status" value="1"/>
</dbReference>
<feature type="transmembrane region" description="Helical" evidence="7">
    <location>
        <begin position="388"/>
        <end position="408"/>
    </location>
</feature>
<feature type="transmembrane region" description="Helical" evidence="7">
    <location>
        <begin position="161"/>
        <end position="182"/>
    </location>
</feature>
<accession>A0A6A4VF51</accession>
<dbReference type="SUPFAM" id="SSF103473">
    <property type="entry name" value="MFS general substrate transporter"/>
    <property type="match status" value="1"/>
</dbReference>
<feature type="region of interest" description="Disordered" evidence="6">
    <location>
        <begin position="27"/>
        <end position="48"/>
    </location>
</feature>
<evidence type="ECO:0000256" key="3">
    <source>
        <dbReference type="ARBA" id="ARBA00022692"/>
    </source>
</evidence>
<dbReference type="AlphaFoldDB" id="A0A6A4VF51"/>
<evidence type="ECO:0000259" key="8">
    <source>
        <dbReference type="PROSITE" id="PS50850"/>
    </source>
</evidence>
<evidence type="ECO:0000256" key="7">
    <source>
        <dbReference type="SAM" id="Phobius"/>
    </source>
</evidence>
<feature type="transmembrane region" description="Helical" evidence="7">
    <location>
        <begin position="344"/>
        <end position="368"/>
    </location>
</feature>
<sequence length="550" mass="57250">MAAKHSQFARAVGRACDLVSTPDYGDALTPQVDQVPGTKETSPPNRVETHGIRDVSLISATNDKDDTIMEKVAAKTQVAGEGARRLKYGAAGDRPAVPATTAETKTSGGCGQPAAGALPPLSWAQRRLLICLSLGAVLDGFCQSVQLPFFPGEARRRGLSLTAAGAVFSAFALGEMIAYPVMGWLAPRLGVQRLYLAGLVVAGVATVTFGLLTHVPGPAAFLAGCLIVRAAEAVGTAAVLTSARTIVINQFPGRVNVGIGVLDAGKAVGLCVGPAFGGGLYVLGGYGLPFYTLGGLLLATAAINVVAKAMPAAGSTESGSKTEAQQKDADHRAEQQSYMKMLRVVLCCPDNWLIFTTLFIASMNWWALDPSLGPYVQQQLNVESSELGLFYVASRLSFAVVSPAWSRLADSMRNTFLLVAACLPPTALGVLLMPPAPPLDLPPSRALLGVGMAVREAFCQCARLPLLGLLLRCSVAAGLQDNLRGHALVSSAYGAVYNMGKAAWPPLGATVIQEVGLSLLASGMAALTLTLAIVDAAWGLKVNSKLKQEK</sequence>
<dbReference type="GO" id="GO:0016020">
    <property type="term" value="C:membrane"/>
    <property type="evidence" value="ECO:0007669"/>
    <property type="project" value="UniProtKB-SubCell"/>
</dbReference>
<feature type="region of interest" description="Disordered" evidence="6">
    <location>
        <begin position="91"/>
        <end position="111"/>
    </location>
</feature>
<evidence type="ECO:0000256" key="6">
    <source>
        <dbReference type="SAM" id="MobiDB-lite"/>
    </source>
</evidence>
<dbReference type="PANTHER" id="PTHR23506:SF26">
    <property type="entry name" value="MFS-TYPE TRANSPORTER SLC18B1"/>
    <property type="match status" value="1"/>
</dbReference>
<dbReference type="Proteomes" id="UP000440578">
    <property type="component" value="Unassembled WGS sequence"/>
</dbReference>
<name>A0A6A4VF51_AMPAM</name>
<feature type="transmembrane region" description="Helical" evidence="7">
    <location>
        <begin position="288"/>
        <end position="307"/>
    </location>
</feature>
<dbReference type="OrthoDB" id="446368at2759"/>
<gene>
    <name evidence="9" type="primary">Slc18b1_7</name>
    <name evidence="9" type="ORF">FJT64_010174</name>
</gene>
<keyword evidence="10" id="KW-1185">Reference proteome</keyword>
<dbReference type="EMBL" id="VIIS01001856">
    <property type="protein sequence ID" value="KAF0291789.1"/>
    <property type="molecule type" value="Genomic_DNA"/>
</dbReference>
<protein>
    <submittedName>
        <fullName evidence="9">MFS-type transporter SLC18B1</fullName>
    </submittedName>
</protein>
<dbReference type="InterPro" id="IPR020846">
    <property type="entry name" value="MFS_dom"/>
</dbReference>
<feature type="domain" description="Major facilitator superfamily (MFS) profile" evidence="8">
    <location>
        <begin position="128"/>
        <end position="550"/>
    </location>
</feature>
<feature type="transmembrane region" description="Helical" evidence="7">
    <location>
        <begin position="515"/>
        <end position="540"/>
    </location>
</feature>
<evidence type="ECO:0000256" key="1">
    <source>
        <dbReference type="ARBA" id="ARBA00004141"/>
    </source>
</evidence>
<organism evidence="9 10">
    <name type="scientific">Amphibalanus amphitrite</name>
    <name type="common">Striped barnacle</name>
    <name type="synonym">Balanus amphitrite</name>
    <dbReference type="NCBI Taxonomy" id="1232801"/>
    <lineage>
        <taxon>Eukaryota</taxon>
        <taxon>Metazoa</taxon>
        <taxon>Ecdysozoa</taxon>
        <taxon>Arthropoda</taxon>
        <taxon>Crustacea</taxon>
        <taxon>Multicrustacea</taxon>
        <taxon>Cirripedia</taxon>
        <taxon>Thoracica</taxon>
        <taxon>Thoracicalcarea</taxon>
        <taxon>Balanomorpha</taxon>
        <taxon>Balanoidea</taxon>
        <taxon>Balanidae</taxon>
        <taxon>Amphibalaninae</taxon>
        <taxon>Amphibalanus</taxon>
    </lineage>
</organism>
<dbReference type="InterPro" id="IPR036259">
    <property type="entry name" value="MFS_trans_sf"/>
</dbReference>
<comment type="caution">
    <text evidence="9">The sequence shown here is derived from an EMBL/GenBank/DDBJ whole genome shotgun (WGS) entry which is preliminary data.</text>
</comment>
<proteinExistence type="predicted"/>
<dbReference type="InterPro" id="IPR050930">
    <property type="entry name" value="MFS_Vesicular_Transporter"/>
</dbReference>
<dbReference type="PANTHER" id="PTHR23506">
    <property type="entry name" value="GH10249P"/>
    <property type="match status" value="1"/>
</dbReference>
<feature type="transmembrane region" description="Helical" evidence="7">
    <location>
        <begin position="128"/>
        <end position="149"/>
    </location>
</feature>
<feature type="transmembrane region" description="Helical" evidence="7">
    <location>
        <begin position="194"/>
        <end position="213"/>
    </location>
</feature>
<dbReference type="InterPro" id="IPR011701">
    <property type="entry name" value="MFS"/>
</dbReference>
<reference evidence="9 10" key="1">
    <citation type="submission" date="2019-07" db="EMBL/GenBank/DDBJ databases">
        <title>Draft genome assembly of a fouling barnacle, Amphibalanus amphitrite (Darwin, 1854): The first reference genome for Thecostraca.</title>
        <authorList>
            <person name="Kim W."/>
        </authorList>
    </citation>
    <scope>NUCLEOTIDE SEQUENCE [LARGE SCALE GENOMIC DNA]</scope>
    <source>
        <strain evidence="9">SNU_AA5</strain>
        <tissue evidence="9">Soma without cirri and trophi</tissue>
    </source>
</reference>
<keyword evidence="3 7" id="KW-0812">Transmembrane</keyword>
<evidence type="ECO:0000256" key="4">
    <source>
        <dbReference type="ARBA" id="ARBA00022989"/>
    </source>
</evidence>
<keyword evidence="5 7" id="KW-0472">Membrane</keyword>
<keyword evidence="4 7" id="KW-1133">Transmembrane helix</keyword>
<dbReference type="GO" id="GO:0022857">
    <property type="term" value="F:transmembrane transporter activity"/>
    <property type="evidence" value="ECO:0007669"/>
    <property type="project" value="InterPro"/>
</dbReference>
<keyword evidence="2" id="KW-0813">Transport</keyword>
<evidence type="ECO:0000313" key="9">
    <source>
        <dbReference type="EMBL" id="KAF0291789.1"/>
    </source>
</evidence>
<feature type="transmembrane region" description="Helical" evidence="7">
    <location>
        <begin position="415"/>
        <end position="433"/>
    </location>
</feature>
<comment type="subcellular location">
    <subcellularLocation>
        <location evidence="1">Membrane</location>
        <topology evidence="1">Multi-pass membrane protein</topology>
    </subcellularLocation>
</comment>
<evidence type="ECO:0000256" key="2">
    <source>
        <dbReference type="ARBA" id="ARBA00022448"/>
    </source>
</evidence>
<feature type="transmembrane region" description="Helical" evidence="7">
    <location>
        <begin position="219"/>
        <end position="243"/>
    </location>
</feature>
<dbReference type="Gene3D" id="1.20.1250.20">
    <property type="entry name" value="MFS general substrate transporter like domains"/>
    <property type="match status" value="2"/>
</dbReference>
<evidence type="ECO:0000313" key="10">
    <source>
        <dbReference type="Proteomes" id="UP000440578"/>
    </source>
</evidence>
<evidence type="ECO:0000256" key="5">
    <source>
        <dbReference type="ARBA" id="ARBA00023136"/>
    </source>
</evidence>